<accession>A0A2T7PV05</accession>
<evidence type="ECO:0000256" key="1">
    <source>
        <dbReference type="ARBA" id="ARBA00023002"/>
    </source>
</evidence>
<dbReference type="SUPFAM" id="SSF51735">
    <property type="entry name" value="NAD(P)-binding Rossmann-fold domains"/>
    <property type="match status" value="1"/>
</dbReference>
<sequence>MGTLRSSQTESLSGATVVVLGVGNIGLRVARLCKAFEMTVHGVTRSAVTSGQGSPHVNVYWTSEEMEMALAEADVIVSCLPSSQQTVSLLDNDRSRWISKAVLDVFSVEPLPADSPLWKEPNVIITPHVAMDCNTHTKSQIVRHFLDNYKRFVNNEPLMDFLDCSRDCQDPYWLVVGGVGGVSEDLYG</sequence>
<keyword evidence="5" id="KW-1185">Reference proteome</keyword>
<proteinExistence type="predicted"/>
<dbReference type="PANTHER" id="PTHR43333">
    <property type="entry name" value="2-HACID_DH_C DOMAIN-CONTAINING PROTEIN"/>
    <property type="match status" value="1"/>
</dbReference>
<dbReference type="GO" id="GO:0051287">
    <property type="term" value="F:NAD binding"/>
    <property type="evidence" value="ECO:0007669"/>
    <property type="project" value="InterPro"/>
</dbReference>
<dbReference type="PANTHER" id="PTHR43333:SF1">
    <property type="entry name" value="D-ISOMER SPECIFIC 2-HYDROXYACID DEHYDROGENASE NAD-BINDING DOMAIN-CONTAINING PROTEIN"/>
    <property type="match status" value="1"/>
</dbReference>
<evidence type="ECO:0000313" key="4">
    <source>
        <dbReference type="EMBL" id="PVD37249.1"/>
    </source>
</evidence>
<organism evidence="4 5">
    <name type="scientific">Pomacea canaliculata</name>
    <name type="common">Golden apple snail</name>
    <dbReference type="NCBI Taxonomy" id="400727"/>
    <lineage>
        <taxon>Eukaryota</taxon>
        <taxon>Metazoa</taxon>
        <taxon>Spiralia</taxon>
        <taxon>Lophotrochozoa</taxon>
        <taxon>Mollusca</taxon>
        <taxon>Gastropoda</taxon>
        <taxon>Caenogastropoda</taxon>
        <taxon>Architaenioglossa</taxon>
        <taxon>Ampullarioidea</taxon>
        <taxon>Ampullariidae</taxon>
        <taxon>Pomacea</taxon>
    </lineage>
</organism>
<dbReference type="InterPro" id="IPR006140">
    <property type="entry name" value="D-isomer_DH_NAD-bd"/>
</dbReference>
<dbReference type="GO" id="GO:0016491">
    <property type="term" value="F:oxidoreductase activity"/>
    <property type="evidence" value="ECO:0007669"/>
    <property type="project" value="UniProtKB-KW"/>
</dbReference>
<protein>
    <recommendedName>
        <fullName evidence="3">D-isomer specific 2-hydroxyacid dehydrogenase NAD-binding domain-containing protein</fullName>
    </recommendedName>
</protein>
<evidence type="ECO:0000256" key="2">
    <source>
        <dbReference type="ARBA" id="ARBA00023027"/>
    </source>
</evidence>
<keyword evidence="1" id="KW-0560">Oxidoreductase</keyword>
<dbReference type="STRING" id="400727.A0A2T7PV05"/>
<feature type="domain" description="D-isomer specific 2-hydroxyacid dehydrogenase NAD-binding" evidence="3">
    <location>
        <begin position="7"/>
        <end position="93"/>
    </location>
</feature>
<comment type="caution">
    <text evidence="4">The sequence shown here is derived from an EMBL/GenBank/DDBJ whole genome shotgun (WGS) entry which is preliminary data.</text>
</comment>
<dbReference type="EMBL" id="PZQS01000002">
    <property type="protein sequence ID" value="PVD37249.1"/>
    <property type="molecule type" value="Genomic_DNA"/>
</dbReference>
<gene>
    <name evidence="4" type="ORF">C0Q70_04245</name>
</gene>
<dbReference type="OrthoDB" id="298012at2759"/>
<keyword evidence="2" id="KW-0520">NAD</keyword>
<dbReference type="Proteomes" id="UP000245119">
    <property type="component" value="Linkage Group LG2"/>
</dbReference>
<reference evidence="4 5" key="1">
    <citation type="submission" date="2018-04" db="EMBL/GenBank/DDBJ databases">
        <title>The genome of golden apple snail Pomacea canaliculata provides insight into stress tolerance and invasive adaptation.</title>
        <authorList>
            <person name="Liu C."/>
            <person name="Liu B."/>
            <person name="Ren Y."/>
            <person name="Zhang Y."/>
            <person name="Wang H."/>
            <person name="Li S."/>
            <person name="Jiang F."/>
            <person name="Yin L."/>
            <person name="Zhang G."/>
            <person name="Qian W."/>
            <person name="Fan W."/>
        </authorList>
    </citation>
    <scope>NUCLEOTIDE SEQUENCE [LARGE SCALE GENOMIC DNA]</scope>
    <source>
        <strain evidence="4">SZHN2017</strain>
        <tissue evidence="4">Muscle</tissue>
    </source>
</reference>
<dbReference type="Gene3D" id="3.40.50.720">
    <property type="entry name" value="NAD(P)-binding Rossmann-like Domain"/>
    <property type="match status" value="3"/>
</dbReference>
<name>A0A2T7PV05_POMCA</name>
<dbReference type="Pfam" id="PF02826">
    <property type="entry name" value="2-Hacid_dh_C"/>
    <property type="match status" value="1"/>
</dbReference>
<dbReference type="InterPro" id="IPR036291">
    <property type="entry name" value="NAD(P)-bd_dom_sf"/>
</dbReference>
<evidence type="ECO:0000259" key="3">
    <source>
        <dbReference type="Pfam" id="PF02826"/>
    </source>
</evidence>
<dbReference type="AlphaFoldDB" id="A0A2T7PV05"/>
<evidence type="ECO:0000313" key="5">
    <source>
        <dbReference type="Proteomes" id="UP000245119"/>
    </source>
</evidence>